<sequence length="133" mass="15112">MFFLDLYVSGNDLRNPFVFSKFSQPSLSADFIFKMLSGTTRAALISLQYRAISTTPLTKCFDPRSIRPIGFSSLLKKNESVNGVNPAFVAAEMLIKPRRTQKSQNSCTRVHMHDRKPLLKAIIQDERIEPKTM</sequence>
<comment type="caution">
    <text evidence="1">The sequence shown here is derived from an EMBL/GenBank/DDBJ whole genome shotgun (WGS) entry which is preliminary data.</text>
</comment>
<evidence type="ECO:0000313" key="2">
    <source>
        <dbReference type="Proteomes" id="UP001303046"/>
    </source>
</evidence>
<keyword evidence="2" id="KW-1185">Reference proteome</keyword>
<dbReference type="Proteomes" id="UP001303046">
    <property type="component" value="Unassembled WGS sequence"/>
</dbReference>
<proteinExistence type="predicted"/>
<reference evidence="1 2" key="1">
    <citation type="submission" date="2023-08" db="EMBL/GenBank/DDBJ databases">
        <title>A Necator americanus chromosomal reference genome.</title>
        <authorList>
            <person name="Ilik V."/>
            <person name="Petrzelkova K.J."/>
            <person name="Pardy F."/>
            <person name="Fuh T."/>
            <person name="Niatou-Singa F.S."/>
            <person name="Gouil Q."/>
            <person name="Baker L."/>
            <person name="Ritchie M.E."/>
            <person name="Jex A.R."/>
            <person name="Gazzola D."/>
            <person name="Li H."/>
            <person name="Toshio Fujiwara R."/>
            <person name="Zhan B."/>
            <person name="Aroian R.V."/>
            <person name="Pafco B."/>
            <person name="Schwarz E.M."/>
        </authorList>
    </citation>
    <scope>NUCLEOTIDE SEQUENCE [LARGE SCALE GENOMIC DNA]</scope>
    <source>
        <strain evidence="1 2">Aroian</strain>
        <tissue evidence="1">Whole animal</tissue>
    </source>
</reference>
<evidence type="ECO:0000313" key="1">
    <source>
        <dbReference type="EMBL" id="KAK6759068.1"/>
    </source>
</evidence>
<accession>A0ABR1E939</accession>
<name>A0ABR1E939_NECAM</name>
<dbReference type="EMBL" id="JAVFWL010000005">
    <property type="protein sequence ID" value="KAK6759068.1"/>
    <property type="molecule type" value="Genomic_DNA"/>
</dbReference>
<protein>
    <submittedName>
        <fullName evidence="1">Uncharacterized protein</fullName>
    </submittedName>
</protein>
<gene>
    <name evidence="1" type="primary">Necator_chrV.g21138</name>
    <name evidence="1" type="ORF">RB195_016345</name>
</gene>
<organism evidence="1 2">
    <name type="scientific">Necator americanus</name>
    <name type="common">Human hookworm</name>
    <dbReference type="NCBI Taxonomy" id="51031"/>
    <lineage>
        <taxon>Eukaryota</taxon>
        <taxon>Metazoa</taxon>
        <taxon>Ecdysozoa</taxon>
        <taxon>Nematoda</taxon>
        <taxon>Chromadorea</taxon>
        <taxon>Rhabditida</taxon>
        <taxon>Rhabditina</taxon>
        <taxon>Rhabditomorpha</taxon>
        <taxon>Strongyloidea</taxon>
        <taxon>Ancylostomatidae</taxon>
        <taxon>Bunostominae</taxon>
        <taxon>Necator</taxon>
    </lineage>
</organism>